<proteinExistence type="predicted"/>
<keyword evidence="6" id="KW-1133">Transmembrane helix</keyword>
<evidence type="ECO:0000256" key="1">
    <source>
        <dbReference type="ARBA" id="ARBA00004141"/>
    </source>
</evidence>
<reference evidence="8" key="1">
    <citation type="journal article" date="2014" name="Int. J. Syst. Evol. Microbiol.">
        <title>Complete genome sequence of Corynebacterium casei LMG S-19264T (=DSM 44701T), isolated from a smear-ripened cheese.</title>
        <authorList>
            <consortium name="US DOE Joint Genome Institute (JGI-PGF)"/>
            <person name="Walter F."/>
            <person name="Albersmeier A."/>
            <person name="Kalinowski J."/>
            <person name="Ruckert C."/>
        </authorList>
    </citation>
    <scope>NUCLEOTIDE SEQUENCE</scope>
    <source>
        <strain evidence="8">CGMCC 4.7403</strain>
    </source>
</reference>
<keyword evidence="5" id="KW-0812">Transmembrane</keyword>
<dbReference type="GO" id="GO:0015226">
    <property type="term" value="F:carnitine transmembrane transporter activity"/>
    <property type="evidence" value="ECO:0007669"/>
    <property type="project" value="TreeGrafter"/>
</dbReference>
<comment type="subcellular location">
    <subcellularLocation>
        <location evidence="2">Cell membrane</location>
    </subcellularLocation>
    <subcellularLocation>
        <location evidence="1">Membrane</location>
        <topology evidence="1">Multi-pass membrane protein</topology>
    </subcellularLocation>
</comment>
<gene>
    <name evidence="8" type="ORF">GCM10017771_94670</name>
</gene>
<evidence type="ECO:0000256" key="4">
    <source>
        <dbReference type="ARBA" id="ARBA00022475"/>
    </source>
</evidence>
<evidence type="ECO:0000256" key="3">
    <source>
        <dbReference type="ARBA" id="ARBA00022448"/>
    </source>
</evidence>
<protein>
    <submittedName>
        <fullName evidence="8">Uncharacterized protein</fullName>
    </submittedName>
</protein>
<dbReference type="GO" id="GO:0031460">
    <property type="term" value="P:glycine betaine transport"/>
    <property type="evidence" value="ECO:0007669"/>
    <property type="project" value="TreeGrafter"/>
</dbReference>
<dbReference type="GO" id="GO:0015871">
    <property type="term" value="P:choline transport"/>
    <property type="evidence" value="ECO:0007669"/>
    <property type="project" value="TreeGrafter"/>
</dbReference>
<evidence type="ECO:0000256" key="7">
    <source>
        <dbReference type="ARBA" id="ARBA00023136"/>
    </source>
</evidence>
<dbReference type="Gene3D" id="1.10.3720.10">
    <property type="entry name" value="MetI-like"/>
    <property type="match status" value="1"/>
</dbReference>
<dbReference type="Proteomes" id="UP000603227">
    <property type="component" value="Unassembled WGS sequence"/>
</dbReference>
<evidence type="ECO:0000256" key="2">
    <source>
        <dbReference type="ARBA" id="ARBA00004236"/>
    </source>
</evidence>
<evidence type="ECO:0000313" key="9">
    <source>
        <dbReference type="Proteomes" id="UP000603227"/>
    </source>
</evidence>
<organism evidence="8 9">
    <name type="scientific">Streptomyces capitiformicae</name>
    <dbReference type="NCBI Taxonomy" id="2014920"/>
    <lineage>
        <taxon>Bacteria</taxon>
        <taxon>Bacillati</taxon>
        <taxon>Actinomycetota</taxon>
        <taxon>Actinomycetes</taxon>
        <taxon>Kitasatosporales</taxon>
        <taxon>Streptomycetaceae</taxon>
        <taxon>Streptomyces</taxon>
    </lineage>
</organism>
<sequence length="84" mass="9022">MVICAAPPAIRITVHAIRSVPETTVEAADLLGATRRQSLLPMSKRTRVMRVNQSIMAALAMVTDRFPGCSAARSPGRSSTSWTP</sequence>
<keyword evidence="7" id="KW-0472">Membrane</keyword>
<keyword evidence="9" id="KW-1185">Reference proteome</keyword>
<accession>A0A918ZUH1</accession>
<dbReference type="GO" id="GO:0043190">
    <property type="term" value="C:ATP-binding cassette (ABC) transporter complex"/>
    <property type="evidence" value="ECO:0007669"/>
    <property type="project" value="TreeGrafter"/>
</dbReference>
<reference evidence="8" key="2">
    <citation type="submission" date="2020-09" db="EMBL/GenBank/DDBJ databases">
        <authorList>
            <person name="Sun Q."/>
            <person name="Zhou Y."/>
        </authorList>
    </citation>
    <scope>NUCLEOTIDE SEQUENCE</scope>
    <source>
        <strain evidence="8">CGMCC 4.7403</strain>
    </source>
</reference>
<evidence type="ECO:0000256" key="5">
    <source>
        <dbReference type="ARBA" id="ARBA00022692"/>
    </source>
</evidence>
<evidence type="ECO:0000313" key="8">
    <source>
        <dbReference type="EMBL" id="GHE70758.1"/>
    </source>
</evidence>
<name>A0A918ZUH1_9ACTN</name>
<dbReference type="SUPFAM" id="SSF161098">
    <property type="entry name" value="MetI-like"/>
    <property type="match status" value="1"/>
</dbReference>
<keyword evidence="4" id="KW-1003">Cell membrane</keyword>
<evidence type="ECO:0000256" key="6">
    <source>
        <dbReference type="ARBA" id="ARBA00022989"/>
    </source>
</evidence>
<dbReference type="GO" id="GO:0005275">
    <property type="term" value="F:amine transmembrane transporter activity"/>
    <property type="evidence" value="ECO:0007669"/>
    <property type="project" value="TreeGrafter"/>
</dbReference>
<keyword evidence="3" id="KW-0813">Transport</keyword>
<comment type="caution">
    <text evidence="8">The sequence shown here is derived from an EMBL/GenBank/DDBJ whole genome shotgun (WGS) entry which is preliminary data.</text>
</comment>
<dbReference type="PANTHER" id="PTHR47737:SF1">
    <property type="entry name" value="GLYCINE BETAINE_PROLINE BETAINE TRANSPORT SYSTEM PERMEASE PROTEIN PROW"/>
    <property type="match status" value="1"/>
</dbReference>
<dbReference type="PANTHER" id="PTHR47737">
    <property type="entry name" value="GLYCINE BETAINE/PROLINE BETAINE TRANSPORT SYSTEM PERMEASE PROTEIN PROW"/>
    <property type="match status" value="1"/>
</dbReference>
<dbReference type="InterPro" id="IPR035906">
    <property type="entry name" value="MetI-like_sf"/>
</dbReference>
<dbReference type="EMBL" id="BNAT01000078">
    <property type="protein sequence ID" value="GHE70758.1"/>
    <property type="molecule type" value="Genomic_DNA"/>
</dbReference>
<dbReference type="AlphaFoldDB" id="A0A918ZUH1"/>